<evidence type="ECO:0000313" key="2">
    <source>
        <dbReference type="Proteomes" id="UP000789570"/>
    </source>
</evidence>
<keyword evidence="2" id="KW-1185">Reference proteome</keyword>
<gene>
    <name evidence="1" type="ORF">FCALED_LOCUS15502</name>
</gene>
<sequence>MLNIKKHSRTRHQVKYFCSKCKGIYVDLRTKNKHSINATNTSILLQDENDLMIESSRHSFINKEFSIEYQEDVLQLDNLAILSSKMRKRNRKNTLLEYDEINQEVFSSNKNDHEEINNDIDNINDYIYEF</sequence>
<protein>
    <submittedName>
        <fullName evidence="1">9767_t:CDS:1</fullName>
    </submittedName>
</protein>
<dbReference type="AlphaFoldDB" id="A0A9N9IJZ3"/>
<dbReference type="Proteomes" id="UP000789570">
    <property type="component" value="Unassembled WGS sequence"/>
</dbReference>
<dbReference type="EMBL" id="CAJVPQ010014300">
    <property type="protein sequence ID" value="CAG8739029.1"/>
    <property type="molecule type" value="Genomic_DNA"/>
</dbReference>
<organism evidence="1 2">
    <name type="scientific">Funneliformis caledonium</name>
    <dbReference type="NCBI Taxonomy" id="1117310"/>
    <lineage>
        <taxon>Eukaryota</taxon>
        <taxon>Fungi</taxon>
        <taxon>Fungi incertae sedis</taxon>
        <taxon>Mucoromycota</taxon>
        <taxon>Glomeromycotina</taxon>
        <taxon>Glomeromycetes</taxon>
        <taxon>Glomerales</taxon>
        <taxon>Glomeraceae</taxon>
        <taxon>Funneliformis</taxon>
    </lineage>
</organism>
<reference evidence="1" key="1">
    <citation type="submission" date="2021-06" db="EMBL/GenBank/DDBJ databases">
        <authorList>
            <person name="Kallberg Y."/>
            <person name="Tangrot J."/>
            <person name="Rosling A."/>
        </authorList>
    </citation>
    <scope>NUCLEOTIDE SEQUENCE</scope>
    <source>
        <strain evidence="1">UK204</strain>
    </source>
</reference>
<name>A0A9N9IJZ3_9GLOM</name>
<comment type="caution">
    <text evidence="1">The sequence shown here is derived from an EMBL/GenBank/DDBJ whole genome shotgun (WGS) entry which is preliminary data.</text>
</comment>
<evidence type="ECO:0000313" key="1">
    <source>
        <dbReference type="EMBL" id="CAG8739029.1"/>
    </source>
</evidence>
<proteinExistence type="predicted"/>
<accession>A0A9N9IJZ3</accession>